<name>B4D102_9BACT</name>
<feature type="transmembrane region" description="Helical" evidence="2">
    <location>
        <begin position="45"/>
        <end position="64"/>
    </location>
</feature>
<keyword evidence="2" id="KW-0472">Membrane</keyword>
<feature type="repeat" description="TPR" evidence="1">
    <location>
        <begin position="99"/>
        <end position="132"/>
    </location>
</feature>
<evidence type="ECO:0000313" key="4">
    <source>
        <dbReference type="Proteomes" id="UP000005824"/>
    </source>
</evidence>
<evidence type="ECO:0000313" key="3">
    <source>
        <dbReference type="EMBL" id="EDY20014.1"/>
    </source>
</evidence>
<sequence length="262" mass="30820">MYRLFYYLQNVDSVGGALAALLALLGFMFSLWMAYDCWRRGGEFYWIWLILCSGGVFALIYFFTQYWEGSRIEYGLWKRLSMAGRIRDLEGQTKRLNTAASFEILGDAYLSIGKFPAAEAAYRESLQRQPDIFDVQVRLGYALLEMDRANEAWPFLGKAYQQKPDYDNDQLIWKLARCQARRGNYQDARNLYEYFLRKHSYSEVQIEYAQLLVQMGERTEGKAKLEELINDIEYSPRYARSRERRWSRAAKKLLRAINEPVG</sequence>
<keyword evidence="4" id="KW-1185">Reference proteome</keyword>
<dbReference type="InterPro" id="IPR011990">
    <property type="entry name" value="TPR-like_helical_dom_sf"/>
</dbReference>
<comment type="caution">
    <text evidence="3">The sequence shown here is derived from an EMBL/GenBank/DDBJ whole genome shotgun (WGS) entry which is preliminary data.</text>
</comment>
<dbReference type="InParanoid" id="B4D102"/>
<keyword evidence="1" id="KW-0802">TPR repeat</keyword>
<dbReference type="PROSITE" id="PS50005">
    <property type="entry name" value="TPR"/>
    <property type="match status" value="1"/>
</dbReference>
<dbReference type="Proteomes" id="UP000005824">
    <property type="component" value="Unassembled WGS sequence"/>
</dbReference>
<dbReference type="RefSeq" id="WP_006979928.1">
    <property type="nucleotide sequence ID" value="NZ_ABVL01000006.1"/>
</dbReference>
<organism evidence="3 4">
    <name type="scientific">Chthoniobacter flavus Ellin428</name>
    <dbReference type="NCBI Taxonomy" id="497964"/>
    <lineage>
        <taxon>Bacteria</taxon>
        <taxon>Pseudomonadati</taxon>
        <taxon>Verrucomicrobiota</taxon>
        <taxon>Spartobacteria</taxon>
        <taxon>Chthoniobacterales</taxon>
        <taxon>Chthoniobacteraceae</taxon>
        <taxon>Chthoniobacter</taxon>
    </lineage>
</organism>
<dbReference type="SMART" id="SM00028">
    <property type="entry name" value="TPR"/>
    <property type="match status" value="2"/>
</dbReference>
<dbReference type="STRING" id="497964.CfE428DRAFT_2603"/>
<keyword evidence="2" id="KW-1133">Transmembrane helix</keyword>
<dbReference type="InterPro" id="IPR019734">
    <property type="entry name" value="TPR_rpt"/>
</dbReference>
<protein>
    <submittedName>
        <fullName evidence="3">Tetratricopeptide TPR_2 repeat protein</fullName>
    </submittedName>
</protein>
<evidence type="ECO:0000256" key="1">
    <source>
        <dbReference type="PROSITE-ProRule" id="PRU00339"/>
    </source>
</evidence>
<dbReference type="SUPFAM" id="SSF48452">
    <property type="entry name" value="TPR-like"/>
    <property type="match status" value="1"/>
</dbReference>
<accession>B4D102</accession>
<dbReference type="eggNOG" id="COG4700">
    <property type="taxonomic scope" value="Bacteria"/>
</dbReference>
<evidence type="ECO:0000256" key="2">
    <source>
        <dbReference type="SAM" id="Phobius"/>
    </source>
</evidence>
<keyword evidence="2" id="KW-0812">Transmembrane</keyword>
<dbReference type="Pfam" id="PF13181">
    <property type="entry name" value="TPR_8"/>
    <property type="match status" value="1"/>
</dbReference>
<dbReference type="Pfam" id="PF14559">
    <property type="entry name" value="TPR_19"/>
    <property type="match status" value="1"/>
</dbReference>
<dbReference type="Gene3D" id="1.25.40.10">
    <property type="entry name" value="Tetratricopeptide repeat domain"/>
    <property type="match status" value="1"/>
</dbReference>
<reference evidence="3 4" key="1">
    <citation type="journal article" date="2011" name="J. Bacteriol.">
        <title>Genome sequence of Chthoniobacter flavus Ellin428, an aerobic heterotrophic soil bacterium.</title>
        <authorList>
            <person name="Kant R."/>
            <person name="van Passel M.W."/>
            <person name="Palva A."/>
            <person name="Lucas S."/>
            <person name="Lapidus A."/>
            <person name="Glavina Del Rio T."/>
            <person name="Dalin E."/>
            <person name="Tice H."/>
            <person name="Bruce D."/>
            <person name="Goodwin L."/>
            <person name="Pitluck S."/>
            <person name="Larimer F.W."/>
            <person name="Land M.L."/>
            <person name="Hauser L."/>
            <person name="Sangwan P."/>
            <person name="de Vos W.M."/>
            <person name="Janssen P.H."/>
            <person name="Smidt H."/>
        </authorList>
    </citation>
    <scope>NUCLEOTIDE SEQUENCE [LARGE SCALE GENOMIC DNA]</scope>
    <source>
        <strain evidence="3 4">Ellin428</strain>
    </source>
</reference>
<dbReference type="EMBL" id="ABVL01000006">
    <property type="protein sequence ID" value="EDY20014.1"/>
    <property type="molecule type" value="Genomic_DNA"/>
</dbReference>
<feature type="transmembrane region" description="Helical" evidence="2">
    <location>
        <begin position="12"/>
        <end position="33"/>
    </location>
</feature>
<gene>
    <name evidence="3" type="ORF">CfE428DRAFT_2603</name>
</gene>
<proteinExistence type="predicted"/>
<dbReference type="AlphaFoldDB" id="B4D102"/>